<organism evidence="3">
    <name type="scientific">uncultured archaeon MedDCM-OCT-S04-C14</name>
    <dbReference type="NCBI Taxonomy" id="743084"/>
    <lineage>
        <taxon>Archaea</taxon>
        <taxon>environmental samples</taxon>
    </lineage>
</organism>
<dbReference type="Gene3D" id="1.10.260.40">
    <property type="entry name" value="lambda repressor-like DNA-binding domains"/>
    <property type="match status" value="1"/>
</dbReference>
<sequence>MKFMGECELCGAVKVTVKRVRTGKTEVSACDRCIGKMNLAPKSEAPGLQRARNIARPPSPRRKKNNIMTRSSKELVDDFHRRIAQARGARQWSQQQLAQRIAETVNIVKAAESGKRPTDSVITKFERTLGITLMVERSANESRQVNAGPTRGMTFGDYLNDL</sequence>
<dbReference type="EMBL" id="GU942958">
    <property type="protein sequence ID" value="ADD92935.1"/>
    <property type="molecule type" value="Genomic_DNA"/>
</dbReference>
<dbReference type="SUPFAM" id="SSF47413">
    <property type="entry name" value="lambda repressor-like DNA-binding domains"/>
    <property type="match status" value="1"/>
</dbReference>
<evidence type="ECO:0000256" key="1">
    <source>
        <dbReference type="SAM" id="MobiDB-lite"/>
    </source>
</evidence>
<proteinExistence type="predicted"/>
<dbReference type="GO" id="GO:0003677">
    <property type="term" value="F:DNA binding"/>
    <property type="evidence" value="ECO:0007669"/>
    <property type="project" value="InterPro"/>
</dbReference>
<dbReference type="InterPro" id="IPR001387">
    <property type="entry name" value="Cro/C1-type_HTH"/>
</dbReference>
<feature type="domain" description="HTH cro/C1-type" evidence="2">
    <location>
        <begin position="83"/>
        <end position="137"/>
    </location>
</feature>
<feature type="region of interest" description="Disordered" evidence="1">
    <location>
        <begin position="44"/>
        <end position="71"/>
    </location>
</feature>
<dbReference type="CDD" id="cd00093">
    <property type="entry name" value="HTH_XRE"/>
    <property type="match status" value="1"/>
</dbReference>
<name>D6PB19_9ARCH</name>
<dbReference type="Pfam" id="PF01381">
    <property type="entry name" value="HTH_3"/>
    <property type="match status" value="1"/>
</dbReference>
<accession>D6PB19</accession>
<reference evidence="3" key="1">
    <citation type="journal article" date="2010" name="ISME J.">
        <title>Metagenome of the Mediterranean deep chlorophyll maximum studied by direct and fosmid library 454 pyrosequencing.</title>
        <authorList>
            <person name="Ghai R."/>
            <person name="Martin-Cuadrado A.B."/>
            <person name="Molto A.G."/>
            <person name="Heredia I.G."/>
            <person name="Cabrera R."/>
            <person name="Martin J."/>
            <person name="Verdu M."/>
            <person name="Deschamps P."/>
            <person name="Moreira D."/>
            <person name="Lopez-Garcia P."/>
            <person name="Mira A."/>
            <person name="Rodriguez-Valera F."/>
        </authorList>
    </citation>
    <scope>NUCLEOTIDE SEQUENCE</scope>
</reference>
<evidence type="ECO:0000259" key="2">
    <source>
        <dbReference type="PROSITE" id="PS50943"/>
    </source>
</evidence>
<dbReference type="InterPro" id="IPR010982">
    <property type="entry name" value="Lambda_DNA-bd_dom_sf"/>
</dbReference>
<evidence type="ECO:0000313" key="3">
    <source>
        <dbReference type="EMBL" id="ADD92935.1"/>
    </source>
</evidence>
<dbReference type="AlphaFoldDB" id="D6PB19"/>
<dbReference type="PROSITE" id="PS50943">
    <property type="entry name" value="HTH_CROC1"/>
    <property type="match status" value="1"/>
</dbReference>
<dbReference type="SMART" id="SM00530">
    <property type="entry name" value="HTH_XRE"/>
    <property type="match status" value="1"/>
</dbReference>
<protein>
    <submittedName>
        <fullName evidence="3">Putative helix turn helix motif protein</fullName>
    </submittedName>
</protein>